<feature type="transmembrane region" description="Helical" evidence="1">
    <location>
        <begin position="12"/>
        <end position="30"/>
    </location>
</feature>
<keyword evidence="1" id="KW-1133">Transmembrane helix</keyword>
<keyword evidence="4" id="KW-1185">Reference proteome</keyword>
<dbReference type="Pfam" id="PF11329">
    <property type="entry name" value="DUF3131"/>
    <property type="match status" value="1"/>
</dbReference>
<proteinExistence type="predicted"/>
<evidence type="ECO:0000313" key="3">
    <source>
        <dbReference type="EMBL" id="CAH0535177.1"/>
    </source>
</evidence>
<comment type="caution">
    <text evidence="3">The sequence shown here is derived from an EMBL/GenBank/DDBJ whole genome shotgun (WGS) entry which is preliminary data.</text>
</comment>
<sequence length="445" mass="50583">MSFKTGLVRARHHLVFIAGLVIALMIVFSIEAKLSENELERPVVGQQLTIDQEDQYQLPLRQKRALSKEEYAYAKIAWQYFENNLQPSGLVNSVDGYPSTTLWDSASYLMALIAAERLEIITTVQFNQKMSAALQAISQIDLVDDKLPNKVYHTQRLNMVAYDNSDAPQGIGWSAIDIGRVMVPLHILVWHYPQHTQSVQSVLANWQWDALIDDGYLMGSRRSELGQLELVQEGRIGYEEYAAKSIALLGKDVDNAREYIDYLQFVPIDGVEIPTDKRDPARYRAHNYVVSESYILDMLEYGGDDLSAQFAYRVYLAQQNRYQRTKVVTAVSEDHLDKPPYFVYNTVFSDGQSWHTVTEDGQSLPELRTFSTKAAFGWYALYDTEYSALLFDEAKPLFDEEKGWYAGRYEENGEINRALTANTNGIVLESLAYIATGPMLTIGQP</sequence>
<evidence type="ECO:0000256" key="1">
    <source>
        <dbReference type="SAM" id="Phobius"/>
    </source>
</evidence>
<dbReference type="InterPro" id="IPR021478">
    <property type="entry name" value="DUF3131"/>
</dbReference>
<keyword evidence="1" id="KW-0472">Membrane</keyword>
<accession>A0ABN8DV38</accession>
<gene>
    <name evidence="3" type="ORF">VST7929_02838</name>
</gene>
<evidence type="ECO:0000259" key="2">
    <source>
        <dbReference type="Pfam" id="PF11329"/>
    </source>
</evidence>
<dbReference type="RefSeq" id="WP_237468035.1">
    <property type="nucleotide sequence ID" value="NZ_CAKLDI010000002.1"/>
</dbReference>
<keyword evidence="1" id="KW-0812">Transmembrane</keyword>
<evidence type="ECO:0000313" key="4">
    <source>
        <dbReference type="Proteomes" id="UP000838672"/>
    </source>
</evidence>
<name>A0ABN8DV38_9VIBR</name>
<dbReference type="Proteomes" id="UP000838672">
    <property type="component" value="Unassembled WGS sequence"/>
</dbReference>
<dbReference type="Gene3D" id="1.50.10.140">
    <property type="match status" value="1"/>
</dbReference>
<dbReference type="EMBL" id="CAKLDI010000002">
    <property type="protein sequence ID" value="CAH0535177.1"/>
    <property type="molecule type" value="Genomic_DNA"/>
</dbReference>
<reference evidence="3" key="1">
    <citation type="submission" date="2021-11" db="EMBL/GenBank/DDBJ databases">
        <authorList>
            <person name="Rodrigo-Torres L."/>
            <person name="Arahal R. D."/>
            <person name="Lucena T."/>
        </authorList>
    </citation>
    <scope>NUCLEOTIDE SEQUENCE</scope>
    <source>
        <strain evidence="3">CECT 7929</strain>
    </source>
</reference>
<protein>
    <recommendedName>
        <fullName evidence="2">DUF3131 domain-containing protein</fullName>
    </recommendedName>
</protein>
<feature type="domain" description="DUF3131" evidence="2">
    <location>
        <begin position="73"/>
        <end position="437"/>
    </location>
</feature>
<organism evidence="3 4">
    <name type="scientific">Vibrio stylophorae</name>
    <dbReference type="NCBI Taxonomy" id="659351"/>
    <lineage>
        <taxon>Bacteria</taxon>
        <taxon>Pseudomonadati</taxon>
        <taxon>Pseudomonadota</taxon>
        <taxon>Gammaproteobacteria</taxon>
        <taxon>Vibrionales</taxon>
        <taxon>Vibrionaceae</taxon>
        <taxon>Vibrio</taxon>
    </lineage>
</organism>